<keyword evidence="8" id="KW-1133">Transmembrane helix</keyword>
<keyword evidence="3" id="KW-0067">ATP-binding</keyword>
<dbReference type="Pfam" id="PF00133">
    <property type="entry name" value="tRNA-synt_1"/>
    <property type="match status" value="1"/>
</dbReference>
<dbReference type="InterPro" id="IPR023586">
    <property type="entry name" value="Ile-tRNA-ligase_type2"/>
</dbReference>
<feature type="transmembrane region" description="Helical" evidence="8">
    <location>
        <begin position="132"/>
        <end position="150"/>
    </location>
</feature>
<evidence type="ECO:0000313" key="11">
    <source>
        <dbReference type="Proteomes" id="UP000324800"/>
    </source>
</evidence>
<evidence type="ECO:0000256" key="7">
    <source>
        <dbReference type="ARBA" id="ARBA00048359"/>
    </source>
</evidence>
<dbReference type="InterPro" id="IPR014729">
    <property type="entry name" value="Rossmann-like_a/b/a_fold"/>
</dbReference>
<dbReference type="EMBL" id="SNRW01046691">
    <property type="protein sequence ID" value="KAA6317222.1"/>
    <property type="molecule type" value="Genomic_DNA"/>
</dbReference>
<name>A0A5J4Q6M5_9EUKA</name>
<keyword evidence="1 10" id="KW-0436">Ligase</keyword>
<accession>A0A5J4Q6M5</accession>
<gene>
    <name evidence="10" type="ORF">EZS28_055133</name>
</gene>
<dbReference type="SUPFAM" id="SSF52374">
    <property type="entry name" value="Nucleotidylyl transferase"/>
    <property type="match status" value="1"/>
</dbReference>
<keyword evidence="8" id="KW-0812">Transmembrane</keyword>
<evidence type="ECO:0000256" key="8">
    <source>
        <dbReference type="SAM" id="Phobius"/>
    </source>
</evidence>
<evidence type="ECO:0000256" key="1">
    <source>
        <dbReference type="ARBA" id="ARBA00022598"/>
    </source>
</evidence>
<dbReference type="InterPro" id="IPR002300">
    <property type="entry name" value="aa-tRNA-synth_Ia"/>
</dbReference>
<dbReference type="Proteomes" id="UP000324800">
    <property type="component" value="Unassembled WGS sequence"/>
</dbReference>
<keyword evidence="8" id="KW-0472">Membrane</keyword>
<evidence type="ECO:0000256" key="5">
    <source>
        <dbReference type="ARBA" id="ARBA00023146"/>
    </source>
</evidence>
<dbReference type="PRINTS" id="PR00984">
    <property type="entry name" value="TRNASYNTHILE"/>
</dbReference>
<evidence type="ECO:0000313" key="10">
    <source>
        <dbReference type="EMBL" id="KAA6317222.1"/>
    </source>
</evidence>
<dbReference type="GO" id="GO:0005524">
    <property type="term" value="F:ATP binding"/>
    <property type="evidence" value="ECO:0007669"/>
    <property type="project" value="UniProtKB-KW"/>
</dbReference>
<comment type="catalytic activity">
    <reaction evidence="7">
        <text>tRNA(Ile) + L-isoleucine + ATP = L-isoleucyl-tRNA(Ile) + AMP + diphosphate</text>
        <dbReference type="Rhea" id="RHEA:11060"/>
        <dbReference type="Rhea" id="RHEA-COMP:9666"/>
        <dbReference type="Rhea" id="RHEA-COMP:9695"/>
        <dbReference type="ChEBI" id="CHEBI:30616"/>
        <dbReference type="ChEBI" id="CHEBI:33019"/>
        <dbReference type="ChEBI" id="CHEBI:58045"/>
        <dbReference type="ChEBI" id="CHEBI:78442"/>
        <dbReference type="ChEBI" id="CHEBI:78528"/>
        <dbReference type="ChEBI" id="CHEBI:456215"/>
        <dbReference type="EC" id="6.1.1.5"/>
    </reaction>
</comment>
<proteinExistence type="predicted"/>
<dbReference type="PANTHER" id="PTHR42780:SF1">
    <property type="entry name" value="ISOLEUCINE--TRNA LIGASE, CYTOPLASMIC"/>
    <property type="match status" value="1"/>
</dbReference>
<keyword evidence="5" id="KW-0030">Aminoacyl-tRNA synthetase</keyword>
<feature type="non-terminal residue" evidence="10">
    <location>
        <position position="159"/>
    </location>
</feature>
<reference evidence="10 11" key="1">
    <citation type="submission" date="2019-03" db="EMBL/GenBank/DDBJ databases">
        <title>Single cell metagenomics reveals metabolic interactions within the superorganism composed of flagellate Streblomastix strix and complex community of Bacteroidetes bacteria on its surface.</title>
        <authorList>
            <person name="Treitli S.C."/>
            <person name="Kolisko M."/>
            <person name="Husnik F."/>
            <person name="Keeling P."/>
            <person name="Hampl V."/>
        </authorList>
    </citation>
    <scope>NUCLEOTIDE SEQUENCE [LARGE SCALE GENOMIC DNA]</scope>
    <source>
        <strain evidence="10">ST1C</strain>
    </source>
</reference>
<feature type="domain" description="Aminoacyl-tRNA synthetase class Ia" evidence="9">
    <location>
        <begin position="2"/>
        <end position="159"/>
    </location>
</feature>
<dbReference type="InterPro" id="IPR002301">
    <property type="entry name" value="Ile-tRNA-ligase"/>
</dbReference>
<evidence type="ECO:0000259" key="9">
    <source>
        <dbReference type="Pfam" id="PF00133"/>
    </source>
</evidence>
<protein>
    <recommendedName>
        <fullName evidence="6">Isoleucyl-tRNA synthetase</fullName>
    </recommendedName>
</protein>
<keyword evidence="2" id="KW-0547">Nucleotide-binding</keyword>
<dbReference type="PANTHER" id="PTHR42780">
    <property type="entry name" value="SOLEUCYL-TRNA SYNTHETASE"/>
    <property type="match status" value="1"/>
</dbReference>
<organism evidence="10 11">
    <name type="scientific">Streblomastix strix</name>
    <dbReference type="NCBI Taxonomy" id="222440"/>
    <lineage>
        <taxon>Eukaryota</taxon>
        <taxon>Metamonada</taxon>
        <taxon>Preaxostyla</taxon>
        <taxon>Oxymonadida</taxon>
        <taxon>Streblomastigidae</taxon>
        <taxon>Streblomastix</taxon>
    </lineage>
</organism>
<dbReference type="GO" id="GO:0004822">
    <property type="term" value="F:isoleucine-tRNA ligase activity"/>
    <property type="evidence" value="ECO:0007669"/>
    <property type="project" value="UniProtKB-EC"/>
</dbReference>
<dbReference type="OrthoDB" id="1706657at2759"/>
<sequence>MWVKDAKDWAISRNRFWGTPIPIWERALEDEEENINGLRVQRICVGSIADLEELTGVKGITDLHRDTVDDMEIEYPKGSGKKFHRIKEIFDCWFESGSMPFGQLHYPFENKDVFANSFPAEFIAEGIDQTRGWFYTLLVVSTAIFGMAPFKNLIVNGIV</sequence>
<dbReference type="Gene3D" id="3.40.50.620">
    <property type="entry name" value="HUPs"/>
    <property type="match status" value="1"/>
</dbReference>
<comment type="caution">
    <text evidence="10">The sequence shown here is derived from an EMBL/GenBank/DDBJ whole genome shotgun (WGS) entry which is preliminary data.</text>
</comment>
<evidence type="ECO:0000256" key="3">
    <source>
        <dbReference type="ARBA" id="ARBA00022840"/>
    </source>
</evidence>
<dbReference type="GO" id="GO:0006428">
    <property type="term" value="P:isoleucyl-tRNA aminoacylation"/>
    <property type="evidence" value="ECO:0007669"/>
    <property type="project" value="InterPro"/>
</dbReference>
<keyword evidence="4" id="KW-0648">Protein biosynthesis</keyword>
<evidence type="ECO:0000256" key="2">
    <source>
        <dbReference type="ARBA" id="ARBA00022741"/>
    </source>
</evidence>
<evidence type="ECO:0000256" key="4">
    <source>
        <dbReference type="ARBA" id="ARBA00022917"/>
    </source>
</evidence>
<dbReference type="AlphaFoldDB" id="A0A5J4Q6M5"/>
<evidence type="ECO:0000256" key="6">
    <source>
        <dbReference type="ARBA" id="ARBA00032665"/>
    </source>
</evidence>